<evidence type="ECO:0000256" key="3">
    <source>
        <dbReference type="PROSITE-ProRule" id="PRU10038"/>
    </source>
</evidence>
<keyword evidence="2 5" id="KW-0378">Hydrolase</keyword>
<dbReference type="InterPro" id="IPR033140">
    <property type="entry name" value="Lipase_GDXG_put_SER_AS"/>
</dbReference>
<feature type="active site" evidence="3">
    <location>
        <position position="209"/>
    </location>
</feature>
<sequence>MPRSPRRTPSDLLGLARGRTDQVMAAAMPRVLGQPEARVRRLAGPPVRVDGHELSPGTQLLLRLMKVVFPRPAEDHEDFVDGRGVVLRQARLGGGRQPIGQVHERTVRGADGPLRARLYVPRGTVDPGPLTMFFHGGGMVYGDLDSHDALCRFLAEETGARVLSVDYRLAPEHVFPAGVDDAWAAYEWLASNAADYDADPTRLAVAGDSAGGYLAAATALRAAQEEVPLKFQLLIYPMTEMFSQRPSRSTFAEGFFLTRKFMDRAETAYLAGADPTDPRASVLHAELSEAVVRHLAPAYLVTAGFDPLRDEGEAYARRLQEAGATVEHRLEPGEIHGFANVLSFESPGLEAVRRATRALRDGLG</sequence>
<comment type="similarity">
    <text evidence="1">Belongs to the 'GDXG' lipolytic enzyme family.</text>
</comment>
<dbReference type="PROSITE" id="PS01174">
    <property type="entry name" value="LIPASE_GDXG_SER"/>
    <property type="match status" value="1"/>
</dbReference>
<keyword evidence="6" id="KW-1185">Reference proteome</keyword>
<dbReference type="EC" id="3.1.1.-" evidence="5"/>
<dbReference type="RefSeq" id="WP_310300943.1">
    <property type="nucleotide sequence ID" value="NZ_BAAAPS010000008.1"/>
</dbReference>
<evidence type="ECO:0000259" key="4">
    <source>
        <dbReference type="Pfam" id="PF07859"/>
    </source>
</evidence>
<evidence type="ECO:0000256" key="2">
    <source>
        <dbReference type="ARBA" id="ARBA00022801"/>
    </source>
</evidence>
<dbReference type="PANTHER" id="PTHR48081">
    <property type="entry name" value="AB HYDROLASE SUPERFAMILY PROTEIN C4A8.06C"/>
    <property type="match status" value="1"/>
</dbReference>
<dbReference type="InterPro" id="IPR029058">
    <property type="entry name" value="AB_hydrolase_fold"/>
</dbReference>
<gene>
    <name evidence="5" type="ORF">J2S63_001591</name>
</gene>
<accession>A0ABU2BWD5</accession>
<dbReference type="InterPro" id="IPR013094">
    <property type="entry name" value="AB_hydrolase_3"/>
</dbReference>
<feature type="domain" description="Alpha/beta hydrolase fold-3" evidence="4">
    <location>
        <begin position="132"/>
        <end position="339"/>
    </location>
</feature>
<dbReference type="SUPFAM" id="SSF53474">
    <property type="entry name" value="alpha/beta-Hydrolases"/>
    <property type="match status" value="1"/>
</dbReference>
<dbReference type="Proteomes" id="UP001183648">
    <property type="component" value="Unassembled WGS sequence"/>
</dbReference>
<dbReference type="EMBL" id="JAVDYG010000001">
    <property type="protein sequence ID" value="MDR7362038.1"/>
    <property type="molecule type" value="Genomic_DNA"/>
</dbReference>
<evidence type="ECO:0000256" key="1">
    <source>
        <dbReference type="ARBA" id="ARBA00010515"/>
    </source>
</evidence>
<protein>
    <submittedName>
        <fullName evidence="5">Acetyl esterase</fullName>
        <ecNumber evidence="5">3.1.1.-</ecNumber>
    </submittedName>
</protein>
<name>A0ABU2BWD5_9ACTN</name>
<dbReference type="GO" id="GO:0016787">
    <property type="term" value="F:hydrolase activity"/>
    <property type="evidence" value="ECO:0007669"/>
    <property type="project" value="UniProtKB-KW"/>
</dbReference>
<dbReference type="Pfam" id="PF07859">
    <property type="entry name" value="Abhydrolase_3"/>
    <property type="match status" value="1"/>
</dbReference>
<dbReference type="PANTHER" id="PTHR48081:SF8">
    <property type="entry name" value="ALPHA_BETA HYDROLASE FOLD-3 DOMAIN-CONTAINING PROTEIN-RELATED"/>
    <property type="match status" value="1"/>
</dbReference>
<proteinExistence type="inferred from homology"/>
<dbReference type="Gene3D" id="3.40.50.1820">
    <property type="entry name" value="alpha/beta hydrolase"/>
    <property type="match status" value="1"/>
</dbReference>
<evidence type="ECO:0000313" key="6">
    <source>
        <dbReference type="Proteomes" id="UP001183648"/>
    </source>
</evidence>
<organism evidence="5 6">
    <name type="scientific">Nocardioides marmoribigeumensis</name>
    <dbReference type="NCBI Taxonomy" id="433649"/>
    <lineage>
        <taxon>Bacteria</taxon>
        <taxon>Bacillati</taxon>
        <taxon>Actinomycetota</taxon>
        <taxon>Actinomycetes</taxon>
        <taxon>Propionibacteriales</taxon>
        <taxon>Nocardioidaceae</taxon>
        <taxon>Nocardioides</taxon>
    </lineage>
</organism>
<comment type="caution">
    <text evidence="5">The sequence shown here is derived from an EMBL/GenBank/DDBJ whole genome shotgun (WGS) entry which is preliminary data.</text>
</comment>
<reference evidence="5 6" key="1">
    <citation type="submission" date="2023-07" db="EMBL/GenBank/DDBJ databases">
        <title>Sequencing the genomes of 1000 actinobacteria strains.</title>
        <authorList>
            <person name="Klenk H.-P."/>
        </authorList>
    </citation>
    <scope>NUCLEOTIDE SEQUENCE [LARGE SCALE GENOMIC DNA]</scope>
    <source>
        <strain evidence="5 6">DSM 19426</strain>
    </source>
</reference>
<evidence type="ECO:0000313" key="5">
    <source>
        <dbReference type="EMBL" id="MDR7362038.1"/>
    </source>
</evidence>
<dbReference type="InterPro" id="IPR050300">
    <property type="entry name" value="GDXG_lipolytic_enzyme"/>
</dbReference>